<dbReference type="EMBL" id="AWWV01012339">
    <property type="protein sequence ID" value="OMO67868.1"/>
    <property type="molecule type" value="Genomic_DNA"/>
</dbReference>
<name>A0A1R3HBZ7_COCAP</name>
<reference evidence="1 2" key="1">
    <citation type="submission" date="2013-09" db="EMBL/GenBank/DDBJ databases">
        <title>Corchorus capsularis genome sequencing.</title>
        <authorList>
            <person name="Alam M."/>
            <person name="Haque M.S."/>
            <person name="Islam M.S."/>
            <person name="Emdad E.M."/>
            <person name="Islam M.M."/>
            <person name="Ahmed B."/>
            <person name="Halim A."/>
            <person name="Hossen Q.M.M."/>
            <person name="Hossain M.Z."/>
            <person name="Ahmed R."/>
            <person name="Khan M.M."/>
            <person name="Islam R."/>
            <person name="Rashid M.M."/>
            <person name="Khan S.A."/>
            <person name="Rahman M.S."/>
            <person name="Alam M."/>
        </authorList>
    </citation>
    <scope>NUCLEOTIDE SEQUENCE [LARGE SCALE GENOMIC DNA]</scope>
    <source>
        <strain evidence="2">cv. CVL-1</strain>
        <tissue evidence="1">Whole seedling</tissue>
    </source>
</reference>
<sequence length="106" mass="11775">MALNFLLFSHSLPPIISSLMSSNSSLISISHVFEFVIVLPLPPTNNLFVDVLWLLPNLDLVVLPPSNNLFVDALFPYDDLETSIRMNLTYVSSVEPTQAILISMSI</sequence>
<evidence type="ECO:0000313" key="1">
    <source>
        <dbReference type="EMBL" id="OMO67868.1"/>
    </source>
</evidence>
<dbReference type="Proteomes" id="UP000188268">
    <property type="component" value="Unassembled WGS sequence"/>
</dbReference>
<dbReference type="AlphaFoldDB" id="A0A1R3HBZ7"/>
<comment type="caution">
    <text evidence="1">The sequence shown here is derived from an EMBL/GenBank/DDBJ whole genome shotgun (WGS) entry which is preliminary data.</text>
</comment>
<gene>
    <name evidence="1" type="ORF">CCACVL1_20250</name>
</gene>
<dbReference type="Gramene" id="OMO67868">
    <property type="protein sequence ID" value="OMO67868"/>
    <property type="gene ID" value="CCACVL1_20250"/>
</dbReference>
<accession>A0A1R3HBZ7</accession>
<evidence type="ECO:0000313" key="2">
    <source>
        <dbReference type="Proteomes" id="UP000188268"/>
    </source>
</evidence>
<protein>
    <submittedName>
        <fullName evidence="1">Uncharacterized protein</fullName>
    </submittedName>
</protein>
<organism evidence="1 2">
    <name type="scientific">Corchorus capsularis</name>
    <name type="common">Jute</name>
    <dbReference type="NCBI Taxonomy" id="210143"/>
    <lineage>
        <taxon>Eukaryota</taxon>
        <taxon>Viridiplantae</taxon>
        <taxon>Streptophyta</taxon>
        <taxon>Embryophyta</taxon>
        <taxon>Tracheophyta</taxon>
        <taxon>Spermatophyta</taxon>
        <taxon>Magnoliopsida</taxon>
        <taxon>eudicotyledons</taxon>
        <taxon>Gunneridae</taxon>
        <taxon>Pentapetalae</taxon>
        <taxon>rosids</taxon>
        <taxon>malvids</taxon>
        <taxon>Malvales</taxon>
        <taxon>Malvaceae</taxon>
        <taxon>Grewioideae</taxon>
        <taxon>Apeibeae</taxon>
        <taxon>Corchorus</taxon>
    </lineage>
</organism>
<keyword evidence="2" id="KW-1185">Reference proteome</keyword>
<proteinExistence type="predicted"/>